<name>A0A7T1WSJ3_9ACTN</name>
<dbReference type="Gene3D" id="2.60.40.10">
    <property type="entry name" value="Immunoglobulins"/>
    <property type="match status" value="20"/>
</dbReference>
<feature type="domain" description="Bacterial Ig-like" evidence="1">
    <location>
        <begin position="842"/>
        <end position="934"/>
    </location>
</feature>
<dbReference type="InterPro" id="IPR014756">
    <property type="entry name" value="Ig_E-set"/>
</dbReference>
<dbReference type="InterPro" id="IPR013783">
    <property type="entry name" value="Ig-like_fold"/>
</dbReference>
<dbReference type="EMBL" id="CP048882">
    <property type="protein sequence ID" value="QPP09233.1"/>
    <property type="molecule type" value="Genomic_DNA"/>
</dbReference>
<feature type="domain" description="Bacterial Ig-like" evidence="1">
    <location>
        <begin position="543"/>
        <end position="626"/>
    </location>
</feature>
<feature type="domain" description="Bacterial Ig-like" evidence="1">
    <location>
        <begin position="343"/>
        <end position="426"/>
    </location>
</feature>
<feature type="domain" description="Bacterial Ig-like" evidence="1">
    <location>
        <begin position="943"/>
        <end position="1026"/>
    </location>
</feature>
<feature type="domain" description="Bacterial Ig-like" evidence="1">
    <location>
        <begin position="1341"/>
        <end position="1424"/>
    </location>
</feature>
<feature type="domain" description="Bacterial Ig-like" evidence="1">
    <location>
        <begin position="1640"/>
        <end position="1721"/>
    </location>
</feature>
<keyword evidence="3" id="KW-1185">Reference proteome</keyword>
<organism evidence="2 3">
    <name type="scientific">Streptomyces bathyalis</name>
    <dbReference type="NCBI Taxonomy" id="2710756"/>
    <lineage>
        <taxon>Bacteria</taxon>
        <taxon>Bacillati</taxon>
        <taxon>Actinomycetota</taxon>
        <taxon>Actinomycetes</taxon>
        <taxon>Kitasatosporales</taxon>
        <taxon>Streptomycetaceae</taxon>
        <taxon>Streptomyces</taxon>
    </lineage>
</organism>
<proteinExistence type="predicted"/>
<dbReference type="RefSeq" id="WP_197353007.1">
    <property type="nucleotide sequence ID" value="NZ_CP048882.1"/>
</dbReference>
<dbReference type="Proteomes" id="UP000595046">
    <property type="component" value="Chromosome"/>
</dbReference>
<feature type="domain" description="Bacterial Ig-like" evidence="1">
    <location>
        <begin position="1043"/>
        <end position="1125"/>
    </location>
</feature>
<feature type="domain" description="Bacterial Ig-like" evidence="1">
    <location>
        <begin position="247"/>
        <end position="335"/>
    </location>
</feature>
<evidence type="ECO:0000313" key="2">
    <source>
        <dbReference type="EMBL" id="QPP09233.1"/>
    </source>
</evidence>
<evidence type="ECO:0000259" key="1">
    <source>
        <dbReference type="Pfam" id="PF16640"/>
    </source>
</evidence>
<evidence type="ECO:0000313" key="3">
    <source>
        <dbReference type="Proteomes" id="UP000595046"/>
    </source>
</evidence>
<accession>A0A7T1WSJ3</accession>
<feature type="domain" description="Bacterial Ig-like" evidence="1">
    <location>
        <begin position="1242"/>
        <end position="1325"/>
    </location>
</feature>
<feature type="domain" description="Bacterial Ig-like" evidence="1">
    <location>
        <begin position="1739"/>
        <end position="1830"/>
    </location>
</feature>
<dbReference type="GO" id="GO:0005975">
    <property type="term" value="P:carbohydrate metabolic process"/>
    <property type="evidence" value="ECO:0007669"/>
    <property type="project" value="UniProtKB-ARBA"/>
</dbReference>
<dbReference type="Pfam" id="PF16640">
    <property type="entry name" value="Big_3_5"/>
    <property type="match status" value="15"/>
</dbReference>
<feature type="domain" description="Bacterial Ig-like" evidence="1">
    <location>
        <begin position="1440"/>
        <end position="1523"/>
    </location>
</feature>
<gene>
    <name evidence="2" type="ORF">G4Z16_25605</name>
</gene>
<dbReference type="InterPro" id="IPR032109">
    <property type="entry name" value="Big_3_5"/>
</dbReference>
<dbReference type="SUPFAM" id="SSF81296">
    <property type="entry name" value="E set domains"/>
    <property type="match status" value="2"/>
</dbReference>
<dbReference type="KEGG" id="sbat:G4Z16_25605"/>
<protein>
    <recommendedName>
        <fullName evidence="1">Bacterial Ig-like domain-containing protein</fullName>
    </recommendedName>
</protein>
<feature type="domain" description="Bacterial Ig-like" evidence="1">
    <location>
        <begin position="1142"/>
        <end position="1233"/>
    </location>
</feature>
<reference evidence="3" key="1">
    <citation type="submission" date="2020-02" db="EMBL/GenBank/DDBJ databases">
        <title>Streptomyces sp. ASO4wet.</title>
        <authorList>
            <person name="Risdian C."/>
            <person name="Landwehr W."/>
            <person name="Schupp P."/>
            <person name="Wink J."/>
        </authorList>
    </citation>
    <scope>NUCLEOTIDE SEQUENCE [LARGE SCALE GENOMIC DNA]</scope>
    <source>
        <strain evidence="3">ASO4wet</strain>
    </source>
</reference>
<feature type="domain" description="Bacterial Ig-like" evidence="1">
    <location>
        <begin position="1542"/>
        <end position="1628"/>
    </location>
</feature>
<sequence>MHHLPDFTPFGVCIRFAFIAGKRQWASLRQLSGRPSPAVLPSAGGELTMPRPVRVRPPPWNHLRRSCVMPAPTISVVQPTRASAGQTVQLTGSNFTGATAVKFGNTNATFTVVNDVRINATVPAGSGTLLITVVNPSGTSNGEAFTYTGTPGARITAISPAATGPTAGGNVVTLVGSGFTGVTAVKFGNINATSYNVVASTVINNVVVPPGNPGTVLVTVVTAAGPGGGFAYDYVGVPSSTTTLIDAPDPSVVGEPVTFTATVAPVPPNMGTPTGTVTFNFGDGSPAVVAPLVGGVATTSHAYTTTAGSPFSASATYSGDVNFTGSSGAASHTVNAAATTTALTDVPDPSVVGQSVSFTATVSPVAPGAGTPTGTVTFNFGDGSPAVVAPLVAGVATTSHAYATTTGSPFTISASYGGSASFSGSAGLGSHAVNAAATTTALTDVPDPSAVGQSVNFTATVSPVAPGAGTPTGTVTFNFGDGSPAVAVPLSGGVATTSHAYATTTGSPFPISASYGGSANFTASATAPGLTHTVNQAATTTALTDVPDPSVVGQSVNFTATVSPAAPGAGTPTGSVIFDFGDGNTSAPVPLVGGVATTSHTYTTTAGSPFTLTATYGGDSNFTGSVGLGTHAVNQAATTTALTDVPDPSLVGEPVTFTATVSPVAPGAGTPTGTVVFDFGDGSPTVPVPLVGGVATTSHAYATTVGSPFTASAAYGGSANFTGSVGLGSHSVNAAATTTALTDVPDPSVVGQSVSFTATVSPVAPGAGTPTGMVTFNFGDGSPAVVVPLVGGVATTSHAYATTTGSPFPISASYGGSANFTASATGPGLTHTVNQAATTTVLTDVPDPSVVGQSVSFTATVSPVAPGAGTPTGMVTFNFGDGSPVVVVPLVGGVATTSHAYATTTGSPFPISASYGGSANFTASATGPGLTHTVNQAATTTVLTDVPDPSVVGQSVSFTATVSASAPGAGTPTGTVVFDFGDGSPTVPVPLVGGVATTSHAYTTTTGSPFALTATYGGDSNFTGSAGLGTHAVNQAATTTALTDLPDPSVVGEPVTFTATVSPLAPGAGSPTGTVTFDFGDGNTSAPVPLVGGVATTSHAYATTVGSPFALTASYSGDSNFTGSVGLGSHAVNQAATTTALTDLPDPSVVGEPVTFTATVSPVAPGAGTPTGSVTFNFGDGSPAVVVPLVAGVATTSHAYATTTGSPFTISASYGGDANFTGSATGPGLTHTVNVAATTTVLTDVPDPSVVGEPVTFTATVAPVVPGAGTPTGTVVFDFGDGSPTVPVPLVGGVATTSHAYTTTTGSPFALTATYGGDSNFTGSAGLGSHAVNQAATTTVLTDVPDPSVVGEPVTFTATVSASAPGAGTPTGTVVFDFGDGNMSAPVALVAGVATTSHAYATTTGSPFALTATYSGDSNFTGSVGLGSHAVNQAATTTVLTDVPDPSVVGELVTFTATVSASAPGAGTPTGSVTFNFGDGSPAVVVPLVAGVATTSHAYATTAGSPFALTATYGGDSNFTGSVGLGSHAVNQAATTTALADVPDPSVVGEPVTFTATVSASAPGAGTPTGTVVFDFGDGNMSAPVALVAGVATTSHAYATTTGSPFALSATYSGDASFTGSVGTGSHTVDPAETTTALADTPDPSVVGQSVSFTATVSASAPGAGTPTGTVIFDFGDGNMSAPVPLVSGVATTSHIYTATAGSPLALTASYSGDSNFNASVGLGSHAVDPAETTTALTDLPDPSLVGEPVTFTATVSPVAPGAGTPTGTVIFDFGDGNTSAPVPLVSGVATTSYPYPTTVGSPFTISAIYSGDANFTTSTTSPGLTHTVNVAATTTSVFDDLPDPSVVGEPVTFTAHVTPVAPGAGTPTGTVTFDFGDGSPTVPVALVGGVATTTHTYTTATGSPFTVTVTYGGDSNFTGSSGAGGHTVNAANTATVLTDLPDPSVVGVPVAFTATVSAVPPGVGIPTGTVTFDFGDGSPTVAVPLVLGVAATTHTYTTTVGSPFSLTATYGGSGSFTTSVGTGSHTVLL</sequence>
<feature type="domain" description="Bacterial Ig-like" evidence="1">
    <location>
        <begin position="1844"/>
        <end position="1924"/>
    </location>
</feature>
<feature type="domain" description="Bacterial Ig-like" evidence="1">
    <location>
        <begin position="442"/>
        <end position="534"/>
    </location>
</feature>